<feature type="transmembrane region" description="Helical" evidence="1">
    <location>
        <begin position="107"/>
        <end position="127"/>
    </location>
</feature>
<gene>
    <name evidence="2" type="ORF">D8863_07155</name>
</gene>
<accession>A0A3R9PQ29</accession>
<dbReference type="AlphaFoldDB" id="A0A3R9PQ29"/>
<dbReference type="InterPro" id="IPR005915">
    <property type="entry name" value="Tandem_5TM"/>
</dbReference>
<dbReference type="RefSeq" id="WP_125441523.1">
    <property type="nucleotide sequence ID" value="NZ_RJNJ01000007.1"/>
</dbReference>
<protein>
    <recommendedName>
        <fullName evidence="4">Tandem five-TM protein</fullName>
    </recommendedName>
</protein>
<feature type="transmembrane region" description="Helical" evidence="1">
    <location>
        <begin position="69"/>
        <end position="87"/>
    </location>
</feature>
<keyword evidence="1" id="KW-0472">Membrane</keyword>
<keyword evidence="1" id="KW-0812">Transmembrane</keyword>
<evidence type="ECO:0000313" key="2">
    <source>
        <dbReference type="EMBL" id="RSI67351.1"/>
    </source>
</evidence>
<organism evidence="2 3">
    <name type="scientific">Streptococcus oralis</name>
    <dbReference type="NCBI Taxonomy" id="1303"/>
    <lineage>
        <taxon>Bacteria</taxon>
        <taxon>Bacillati</taxon>
        <taxon>Bacillota</taxon>
        <taxon>Bacilli</taxon>
        <taxon>Lactobacillales</taxon>
        <taxon>Streptococcaceae</taxon>
        <taxon>Streptococcus</taxon>
    </lineage>
</organism>
<feature type="transmembrane region" description="Helical" evidence="1">
    <location>
        <begin position="191"/>
        <end position="212"/>
    </location>
</feature>
<sequence length="220" mass="26223">MEKIRFTYGNFRYLVFEFNYQYYLLDRRPCHLIGYLFPPINWLFFQHVYSITSDDYCKIKEKNGRATKLTVSASLGAGLSIFLYNWLRVNKIDITEYFETNLSSFTKLALFLMTFLLTYVLVELCYYSRKRRMVSVLGRELRHLQYYKIRPVKVDFKQLLGFIVVFGGLSFFMALYYFYSGNLLFDLMAHAIIFLYLLASNVAFGTEIHHLYKINDKIPK</sequence>
<name>A0A3R9PQ29_STROR</name>
<evidence type="ECO:0000313" key="3">
    <source>
        <dbReference type="Proteomes" id="UP000267593"/>
    </source>
</evidence>
<reference evidence="2 3" key="1">
    <citation type="submission" date="2018-11" db="EMBL/GenBank/DDBJ databases">
        <title>Species Designations Belie Phenotypic and Genotypic Heterogeneity in Oral Streptococci.</title>
        <authorList>
            <person name="Velsko I."/>
        </authorList>
    </citation>
    <scope>NUCLEOTIDE SEQUENCE [LARGE SCALE GENOMIC DNA]</scope>
    <source>
        <strain evidence="2 3">BCC63</strain>
    </source>
</reference>
<keyword evidence="1" id="KW-1133">Transmembrane helix</keyword>
<dbReference type="EMBL" id="RJNJ01000007">
    <property type="protein sequence ID" value="RSI67351.1"/>
    <property type="molecule type" value="Genomic_DNA"/>
</dbReference>
<dbReference type="Proteomes" id="UP000267593">
    <property type="component" value="Unassembled WGS sequence"/>
</dbReference>
<dbReference type="NCBIfam" id="TIGR01218">
    <property type="entry name" value="Gpos_tandem_5TM"/>
    <property type="match status" value="1"/>
</dbReference>
<feature type="transmembrane region" description="Helical" evidence="1">
    <location>
        <begin position="159"/>
        <end position="179"/>
    </location>
</feature>
<proteinExistence type="predicted"/>
<evidence type="ECO:0008006" key="4">
    <source>
        <dbReference type="Google" id="ProtNLM"/>
    </source>
</evidence>
<dbReference type="Pfam" id="PF04276">
    <property type="entry name" value="DUF443"/>
    <property type="match status" value="1"/>
</dbReference>
<evidence type="ECO:0000256" key="1">
    <source>
        <dbReference type="SAM" id="Phobius"/>
    </source>
</evidence>
<comment type="caution">
    <text evidence="2">The sequence shown here is derived from an EMBL/GenBank/DDBJ whole genome shotgun (WGS) entry which is preliminary data.</text>
</comment>